<dbReference type="GO" id="GO:0004352">
    <property type="term" value="F:glutamate dehydrogenase (NAD+) activity"/>
    <property type="evidence" value="ECO:0007669"/>
    <property type="project" value="TreeGrafter"/>
</dbReference>
<dbReference type="PANTHER" id="PTHR11606">
    <property type="entry name" value="GLUTAMATE DEHYDROGENASE"/>
    <property type="match status" value="1"/>
</dbReference>
<dbReference type="SUPFAM" id="SSF51735">
    <property type="entry name" value="NAD(P)-binding Rossmann-fold domains"/>
    <property type="match status" value="1"/>
</dbReference>
<comment type="caution">
    <text evidence="3">The sequence shown here is derived from an EMBL/GenBank/DDBJ whole genome shotgun (WGS) entry which is preliminary data.</text>
</comment>
<dbReference type="AlphaFoldDB" id="A0A6A3NBS9"/>
<dbReference type="PANTHER" id="PTHR11606:SF39">
    <property type="entry name" value="GLUTAMATE_PHENYLALANINE_LEUCINE_VALINE_L-TRYPTOPHAN DEHYDROGENASE C-TERMINAL DOMAIN-CONTAINING PROTEIN"/>
    <property type="match status" value="1"/>
</dbReference>
<dbReference type="GO" id="GO:0005739">
    <property type="term" value="C:mitochondrion"/>
    <property type="evidence" value="ECO:0007669"/>
    <property type="project" value="TreeGrafter"/>
</dbReference>
<dbReference type="Proteomes" id="UP000435112">
    <property type="component" value="Unassembled WGS sequence"/>
</dbReference>
<sequence>MLRALDKFQKESASKTIPWLLENIPPSYFRSILEEDRVHHLNAITALVGVHCRRPWTAPRWCASRSSRRWTTRWPLDIFRFGQQEPFLNQTENEKLARTSTQRFCAEIQTGKYAGDKSYPVPGPHFELEVVDKFLNHSKLLLLYATPCLTTGSTTRSTVSLPVARVRLLLTSSCARKTSTTKQPFTVKITGGTDGDVADNVIKVLHHEYGNNKHLDGICDGTGVVEDPHGLDCRSGCVWRTTRYRCRASTGPRSRILVSSTISDTQEGIRARNSMRVKTDGKPSSGLIVEVANLFITPEARQLLSNNAGVVIVKESSANKCGVLCSSYEIVASMLLETDEFLSVKDELVVEIVDKLHVWARVEAQLLFRKYKKDPTSALPPASERISRAITLVHDAVHAHFDDVREADKQILFTLIEEHLPPKLRKLALDRVQQNVHLANLCSIVALSLVSKIEGLQFTEALSDSNLGNIALQDLKQEKKALRLVQEVRPWQLANKDDIADLLARGCVRAGMDTPNKIVP</sequence>
<dbReference type="Gene3D" id="3.40.50.720">
    <property type="entry name" value="NAD(P)-binding Rossmann-like Domain"/>
    <property type="match status" value="1"/>
</dbReference>
<evidence type="ECO:0000313" key="3">
    <source>
        <dbReference type="EMBL" id="KAE9037773.1"/>
    </source>
</evidence>
<dbReference type="GO" id="GO:0006538">
    <property type="term" value="P:L-glutamate catabolic process"/>
    <property type="evidence" value="ECO:0007669"/>
    <property type="project" value="TreeGrafter"/>
</dbReference>
<feature type="domain" description="Glutamate/phenylalanine/leucine/valine/L-tryptophan dehydrogenase C-terminal" evidence="2">
    <location>
        <begin position="185"/>
        <end position="348"/>
    </location>
</feature>
<dbReference type="InterPro" id="IPR006096">
    <property type="entry name" value="Glu/Leu/Phe/Val/Trp_DH_C"/>
</dbReference>
<name>A0A6A3NBS9_9STRA</name>
<keyword evidence="1" id="KW-0560">Oxidoreductase</keyword>
<protein>
    <recommendedName>
        <fullName evidence="2">Glutamate/phenylalanine/leucine/valine/L-tryptophan dehydrogenase C-terminal domain-containing protein</fullName>
    </recommendedName>
</protein>
<organism evidence="3 4">
    <name type="scientific">Phytophthora rubi</name>
    <dbReference type="NCBI Taxonomy" id="129364"/>
    <lineage>
        <taxon>Eukaryota</taxon>
        <taxon>Sar</taxon>
        <taxon>Stramenopiles</taxon>
        <taxon>Oomycota</taxon>
        <taxon>Peronosporomycetes</taxon>
        <taxon>Peronosporales</taxon>
        <taxon>Peronosporaceae</taxon>
        <taxon>Phytophthora</taxon>
    </lineage>
</organism>
<dbReference type="OrthoDB" id="184415at2759"/>
<evidence type="ECO:0000313" key="4">
    <source>
        <dbReference type="Proteomes" id="UP000435112"/>
    </source>
</evidence>
<reference evidence="3 4" key="1">
    <citation type="submission" date="2018-09" db="EMBL/GenBank/DDBJ databases">
        <title>Genomic investigation of the strawberry pathogen Phytophthora fragariae indicates pathogenicity is determined by transcriptional variation in three key races.</title>
        <authorList>
            <person name="Adams T.M."/>
            <person name="Armitage A.D."/>
            <person name="Sobczyk M.K."/>
            <person name="Bates H.J."/>
            <person name="Dunwell J.M."/>
            <person name="Nellist C.F."/>
            <person name="Harrison R.J."/>
        </authorList>
    </citation>
    <scope>NUCLEOTIDE SEQUENCE [LARGE SCALE GENOMIC DNA]</scope>
    <source>
        <strain evidence="3 4">SCRP324</strain>
    </source>
</reference>
<dbReference type="Pfam" id="PF00208">
    <property type="entry name" value="ELFV_dehydrog"/>
    <property type="match status" value="1"/>
</dbReference>
<proteinExistence type="predicted"/>
<dbReference type="EMBL" id="QXFU01000287">
    <property type="protein sequence ID" value="KAE9037773.1"/>
    <property type="molecule type" value="Genomic_DNA"/>
</dbReference>
<accession>A0A6A3NBS9</accession>
<evidence type="ECO:0000259" key="2">
    <source>
        <dbReference type="Pfam" id="PF00208"/>
    </source>
</evidence>
<evidence type="ECO:0000256" key="1">
    <source>
        <dbReference type="ARBA" id="ARBA00023002"/>
    </source>
</evidence>
<dbReference type="InterPro" id="IPR036291">
    <property type="entry name" value="NAD(P)-bd_dom_sf"/>
</dbReference>
<gene>
    <name evidence="3" type="ORF">PR002_g6372</name>
</gene>